<dbReference type="EMBL" id="CARXXK010000004">
    <property type="protein sequence ID" value="CAI6365888.1"/>
    <property type="molecule type" value="Genomic_DNA"/>
</dbReference>
<dbReference type="AlphaFoldDB" id="A0AAV0XCG2"/>
<keyword evidence="2" id="KW-1185">Reference proteome</keyword>
<dbReference type="Proteomes" id="UP001160148">
    <property type="component" value="Unassembled WGS sequence"/>
</dbReference>
<comment type="caution">
    <text evidence="1">The sequence shown here is derived from an EMBL/GenBank/DDBJ whole genome shotgun (WGS) entry which is preliminary data.</text>
</comment>
<accession>A0AAV0XCG2</accession>
<evidence type="ECO:0000313" key="1">
    <source>
        <dbReference type="EMBL" id="CAI6365888.1"/>
    </source>
</evidence>
<organism evidence="1 2">
    <name type="scientific">Macrosiphum euphorbiae</name>
    <name type="common">potato aphid</name>
    <dbReference type="NCBI Taxonomy" id="13131"/>
    <lineage>
        <taxon>Eukaryota</taxon>
        <taxon>Metazoa</taxon>
        <taxon>Ecdysozoa</taxon>
        <taxon>Arthropoda</taxon>
        <taxon>Hexapoda</taxon>
        <taxon>Insecta</taxon>
        <taxon>Pterygota</taxon>
        <taxon>Neoptera</taxon>
        <taxon>Paraneoptera</taxon>
        <taxon>Hemiptera</taxon>
        <taxon>Sternorrhyncha</taxon>
        <taxon>Aphidomorpha</taxon>
        <taxon>Aphidoidea</taxon>
        <taxon>Aphididae</taxon>
        <taxon>Macrosiphini</taxon>
        <taxon>Macrosiphum</taxon>
    </lineage>
</organism>
<protein>
    <submittedName>
        <fullName evidence="1">Uncharacterized protein</fullName>
    </submittedName>
</protein>
<evidence type="ECO:0000313" key="2">
    <source>
        <dbReference type="Proteomes" id="UP001160148"/>
    </source>
</evidence>
<reference evidence="1 2" key="1">
    <citation type="submission" date="2023-01" db="EMBL/GenBank/DDBJ databases">
        <authorList>
            <person name="Whitehead M."/>
        </authorList>
    </citation>
    <scope>NUCLEOTIDE SEQUENCE [LARGE SCALE GENOMIC DNA]</scope>
</reference>
<proteinExistence type="predicted"/>
<gene>
    <name evidence="1" type="ORF">MEUPH1_LOCUS20544</name>
</gene>
<sequence>MRRSGYQWCTTSTTRTQRKDSVVSGDENGLARVYQASIAASTVVPNIPVEVQDTVTPDSLRPPRHVRCTIDGLDLAVDGWRISSAVGHASLSGENRSGRPRSLGFSFYVIIYT</sequence>
<name>A0AAV0XCG2_9HEMI</name>